<evidence type="ECO:0000313" key="3">
    <source>
        <dbReference type="Proteomes" id="UP000318141"/>
    </source>
</evidence>
<name>A0A562BRI1_9BURK</name>
<evidence type="ECO:0000256" key="1">
    <source>
        <dbReference type="SAM" id="Phobius"/>
    </source>
</evidence>
<feature type="transmembrane region" description="Helical" evidence="1">
    <location>
        <begin position="129"/>
        <end position="152"/>
    </location>
</feature>
<proteinExistence type="predicted"/>
<sequence>MTILIKVTFTSTAGEEVTGQAQFDPAPGLVTLPLRLVELVQRAEAAGVGYALAAHEDGYRCRLIGVRENVYRIDRSQRHRETMLTQVLKALSAPTKDQRQQYGRFAHTLSAAAIIAAAGYLGTNRTWNVSAAIEVLALISTGVVLFLTGAVLSKGD</sequence>
<dbReference type="AlphaFoldDB" id="A0A562BRI1"/>
<dbReference type="Proteomes" id="UP000318141">
    <property type="component" value="Unassembled WGS sequence"/>
</dbReference>
<keyword evidence="3" id="KW-1185">Reference proteome</keyword>
<keyword evidence="1" id="KW-0472">Membrane</keyword>
<reference evidence="2 3" key="1">
    <citation type="submission" date="2019-07" db="EMBL/GenBank/DDBJ databases">
        <title>Genome sequencing of lignin-degrading bacterial isolates.</title>
        <authorList>
            <person name="Gladden J."/>
        </authorList>
    </citation>
    <scope>NUCLEOTIDE SEQUENCE [LARGE SCALE GENOMIC DNA]</scope>
    <source>
        <strain evidence="2 3">J11</strain>
    </source>
</reference>
<keyword evidence="1" id="KW-0812">Transmembrane</keyword>
<evidence type="ECO:0000313" key="2">
    <source>
        <dbReference type="EMBL" id="TWG87895.1"/>
    </source>
</evidence>
<organism evidence="2 3">
    <name type="scientific">Cupriavidus gilardii J11</name>
    <dbReference type="NCBI Taxonomy" id="936133"/>
    <lineage>
        <taxon>Bacteria</taxon>
        <taxon>Pseudomonadati</taxon>
        <taxon>Pseudomonadota</taxon>
        <taxon>Betaproteobacteria</taxon>
        <taxon>Burkholderiales</taxon>
        <taxon>Burkholderiaceae</taxon>
        <taxon>Cupriavidus</taxon>
    </lineage>
</organism>
<dbReference type="OrthoDB" id="9006081at2"/>
<keyword evidence="1" id="KW-1133">Transmembrane helix</keyword>
<accession>A0A562BRI1</accession>
<feature type="transmembrane region" description="Helical" evidence="1">
    <location>
        <begin position="105"/>
        <end position="123"/>
    </location>
</feature>
<gene>
    <name evidence="2" type="ORF">L602_001500000280</name>
</gene>
<comment type="caution">
    <text evidence="2">The sequence shown here is derived from an EMBL/GenBank/DDBJ whole genome shotgun (WGS) entry which is preliminary data.</text>
</comment>
<dbReference type="EMBL" id="VLJN01000007">
    <property type="protein sequence ID" value="TWG87895.1"/>
    <property type="molecule type" value="Genomic_DNA"/>
</dbReference>
<protein>
    <submittedName>
        <fullName evidence="2">Uncharacterized protein</fullName>
    </submittedName>
</protein>